<comment type="caution">
    <text evidence="2">The sequence shown here is derived from an EMBL/GenBank/DDBJ whole genome shotgun (WGS) entry which is preliminary data.</text>
</comment>
<reference evidence="1 3" key="1">
    <citation type="submission" date="2019-07" db="EMBL/GenBank/DDBJ databases">
        <title>Whole genome shotgun sequence of Acinetobacter johnsonii NBRC 102197.</title>
        <authorList>
            <person name="Hosoyama A."/>
            <person name="Uohara A."/>
            <person name="Ohji S."/>
            <person name="Ichikawa N."/>
        </authorList>
    </citation>
    <scope>NUCLEOTIDE SEQUENCE [LARGE SCALE GENOMIC DNA]</scope>
    <source>
        <strain evidence="1 3">NBRC 102197</strain>
    </source>
</reference>
<evidence type="ECO:0000313" key="1">
    <source>
        <dbReference type="EMBL" id="GEK45537.1"/>
    </source>
</evidence>
<dbReference type="EMBL" id="BJUJ01000119">
    <property type="protein sequence ID" value="GEK45537.1"/>
    <property type="molecule type" value="Genomic_DNA"/>
</dbReference>
<evidence type="ECO:0000313" key="4">
    <source>
        <dbReference type="Proteomes" id="UP001161567"/>
    </source>
</evidence>
<dbReference type="Proteomes" id="UP001161567">
    <property type="component" value="Unassembled WGS sequence"/>
</dbReference>
<evidence type="ECO:0000313" key="2">
    <source>
        <dbReference type="EMBL" id="MDH1440287.1"/>
    </source>
</evidence>
<accession>A0AA42U9D7</accession>
<reference evidence="2" key="2">
    <citation type="submission" date="2022-09" db="EMBL/GenBank/DDBJ databases">
        <title>Intensive care unit water sources are persistently colonized with multi-drug resistant bacteria and are the site of extensive horizontal gene transfer of antibiotic resistance genes.</title>
        <authorList>
            <person name="Diorio-Toth L."/>
        </authorList>
    </citation>
    <scope>NUCLEOTIDE SEQUENCE</scope>
    <source>
        <strain evidence="2">GD03725</strain>
    </source>
</reference>
<gene>
    <name evidence="1" type="ORF">AJO04nite_27950</name>
    <name evidence="2" type="ORF">N5I27_18545</name>
</gene>
<dbReference type="EMBL" id="JAOCIL010000004">
    <property type="protein sequence ID" value="MDH1440287.1"/>
    <property type="molecule type" value="Genomic_DNA"/>
</dbReference>
<name>A0AA42U9D7_ACIJO</name>
<dbReference type="Proteomes" id="UP000321274">
    <property type="component" value="Unassembled WGS sequence"/>
</dbReference>
<dbReference type="RefSeq" id="WP_114837847.1">
    <property type="nucleotide sequence ID" value="NZ_BJUJ01000119.1"/>
</dbReference>
<dbReference type="AlphaFoldDB" id="A0AA42U9D7"/>
<sequence length="104" mass="12120">MKRDEILGHDSSEKIIFCFLYENDEKVISLFVRYSDENTMNIAKQSVTLHSLFWKSDTSAQNLKELFETDPSLVNLGVEFWADFFQINKKFPPGFNNVKGPLHE</sequence>
<protein>
    <submittedName>
        <fullName evidence="2">Uncharacterized protein</fullName>
    </submittedName>
</protein>
<evidence type="ECO:0000313" key="3">
    <source>
        <dbReference type="Proteomes" id="UP000321274"/>
    </source>
</evidence>
<proteinExistence type="predicted"/>
<organism evidence="2 4">
    <name type="scientific">Acinetobacter johnsonii</name>
    <dbReference type="NCBI Taxonomy" id="40214"/>
    <lineage>
        <taxon>Bacteria</taxon>
        <taxon>Pseudomonadati</taxon>
        <taxon>Pseudomonadota</taxon>
        <taxon>Gammaproteobacteria</taxon>
        <taxon>Moraxellales</taxon>
        <taxon>Moraxellaceae</taxon>
        <taxon>Acinetobacter</taxon>
    </lineage>
</organism>